<dbReference type="RefSeq" id="WP_253454944.1">
    <property type="nucleotide sequence ID" value="NZ_JBGFFX010000002.1"/>
</dbReference>
<proteinExistence type="predicted"/>
<dbReference type="EMBL" id="JBGFFX010000002">
    <property type="protein sequence ID" value="MEY8769969.1"/>
    <property type="molecule type" value="Genomic_DNA"/>
</dbReference>
<reference evidence="1 2" key="1">
    <citation type="submission" date="2024-07" db="EMBL/GenBank/DDBJ databases">
        <authorList>
            <person name="Hebao G."/>
        </authorList>
    </citation>
    <scope>NUCLEOTIDE SEQUENCE [LARGE SCALE GENOMIC DNA]</scope>
    <source>
        <strain evidence="1 2">ACCC 02193</strain>
    </source>
</reference>
<organism evidence="1 2">
    <name type="scientific">Erwinia aeris</name>
    <dbReference type="NCBI Taxonomy" id="3239803"/>
    <lineage>
        <taxon>Bacteria</taxon>
        <taxon>Pseudomonadati</taxon>
        <taxon>Pseudomonadota</taxon>
        <taxon>Gammaproteobacteria</taxon>
        <taxon>Enterobacterales</taxon>
        <taxon>Erwiniaceae</taxon>
        <taxon>Erwinia</taxon>
    </lineage>
</organism>
<dbReference type="Gene3D" id="3.30.1460.10">
    <property type="match status" value="1"/>
</dbReference>
<name>A0ABV4E508_9GAMM</name>
<accession>A0ABV4E508</accession>
<protein>
    <submittedName>
        <fullName evidence="1">Type III secretion system chaperone</fullName>
    </submittedName>
</protein>
<evidence type="ECO:0000313" key="1">
    <source>
        <dbReference type="EMBL" id="MEY8769969.1"/>
    </source>
</evidence>
<sequence length="127" mass="14199">MPSTDVADLIEACLDKTNGELALWIDEMPITLQRLPGGWFFFAELQLPVPVNDALMQRALRLTDPALHHFGDLTAALCLHPQRETLCLLARLKSDAKEAAVALLESLCNQCEIWQDTLLMLMRPTSL</sequence>
<comment type="caution">
    <text evidence="1">The sequence shown here is derived from an EMBL/GenBank/DDBJ whole genome shotgun (WGS) entry which is preliminary data.</text>
</comment>
<gene>
    <name evidence="1" type="ORF">AB6T85_05930</name>
</gene>
<dbReference type="CDD" id="cd16364">
    <property type="entry name" value="T3SC_I-like"/>
    <property type="match status" value="1"/>
</dbReference>
<keyword evidence="2" id="KW-1185">Reference proteome</keyword>
<dbReference type="Proteomes" id="UP001565243">
    <property type="component" value="Unassembled WGS sequence"/>
</dbReference>
<evidence type="ECO:0000313" key="2">
    <source>
        <dbReference type="Proteomes" id="UP001565243"/>
    </source>
</evidence>